<reference evidence="4" key="1">
    <citation type="submission" date="2017-12" db="EMBL/GenBank/DDBJ databases">
        <title>Genome sequencing and analysis.</title>
        <authorList>
            <person name="Huang Y.-T."/>
        </authorList>
    </citation>
    <scope>NUCLEOTIDE SEQUENCE</scope>
    <source>
        <strain evidence="4">VGH116</strain>
    </source>
</reference>
<proteinExistence type="predicted"/>
<dbReference type="RefSeq" id="WP_004234664.1">
    <property type="nucleotide sequence ID" value="NZ_ABGYJJ040000001.1"/>
</dbReference>
<sequence>MKNNQILLHDVGALIRKLRKEKRMSGVDLGAELGISQQQISRYENATSEISVSTLINILAVFNITPAEFFTRISDTKHDFFSKYTTGNW</sequence>
<dbReference type="Gene3D" id="1.10.260.40">
    <property type="entry name" value="lambda repressor-like DNA-binding domains"/>
    <property type="match status" value="1"/>
</dbReference>
<organism evidence="4 6">
    <name type="scientific">Morganella morganii</name>
    <name type="common">Proteus morganii</name>
    <dbReference type="NCBI Taxonomy" id="582"/>
    <lineage>
        <taxon>Bacteria</taxon>
        <taxon>Pseudomonadati</taxon>
        <taxon>Pseudomonadota</taxon>
        <taxon>Gammaproteobacteria</taxon>
        <taxon>Enterobacterales</taxon>
        <taxon>Morganellaceae</taxon>
        <taxon>Morganella</taxon>
    </lineage>
</organism>
<dbReference type="EMBL" id="PKLF01000011">
    <property type="protein sequence ID" value="MBE8613327.1"/>
    <property type="molecule type" value="Genomic_DNA"/>
</dbReference>
<dbReference type="CDD" id="cd00093">
    <property type="entry name" value="HTH_XRE"/>
    <property type="match status" value="1"/>
</dbReference>
<dbReference type="OrthoDB" id="5683219at2"/>
<dbReference type="EMBL" id="JAPKIY010000007">
    <property type="protein sequence ID" value="MDS0897184.1"/>
    <property type="molecule type" value="Genomic_DNA"/>
</dbReference>
<reference evidence="5" key="2">
    <citation type="submission" date="2023-02" db="EMBL/GenBank/DDBJ databases">
        <title>Detection, antimicrobial susceptibility and genomic characterization of NDM-producing species of Morganellaceae, Yersiniaceae, and Enterobacteriaceae other than Klebsiella.</title>
        <authorList>
            <person name="Camargo C.H."/>
            <person name="Sacchi C.T."/>
            <person name="Campos K.R."/>
        </authorList>
    </citation>
    <scope>NUCLEOTIDE SEQUENCE</scope>
    <source>
        <strain evidence="5">1189_21</strain>
    </source>
</reference>
<dbReference type="SUPFAM" id="SSF47413">
    <property type="entry name" value="lambda repressor-like DNA-binding domains"/>
    <property type="match status" value="1"/>
</dbReference>
<name>A0A0A5SPI5_MORMO</name>
<dbReference type="GeneID" id="93359014"/>
<evidence type="ECO:0000256" key="1">
    <source>
        <dbReference type="ARBA" id="ARBA00023125"/>
    </source>
</evidence>
<evidence type="ECO:0000313" key="5">
    <source>
        <dbReference type="EMBL" id="MDS0897184.1"/>
    </source>
</evidence>
<protein>
    <submittedName>
        <fullName evidence="3">Helix-turn-helix transcriptional regulator</fullName>
    </submittedName>
    <submittedName>
        <fullName evidence="4">XRE family transcriptional regulator</fullName>
    </submittedName>
</protein>
<dbReference type="Proteomes" id="UP000650477">
    <property type="component" value="Unassembled WGS sequence"/>
</dbReference>
<keyword evidence="1" id="KW-0238">DNA-binding</keyword>
<dbReference type="EMBL" id="ABKJEP030000007">
    <property type="protein sequence ID" value="EMO9455726.1"/>
    <property type="molecule type" value="Genomic_DNA"/>
</dbReference>
<dbReference type="PROSITE" id="PS50943">
    <property type="entry name" value="HTH_CROC1"/>
    <property type="match status" value="1"/>
</dbReference>
<dbReference type="PANTHER" id="PTHR46797">
    <property type="entry name" value="HTH-TYPE TRANSCRIPTIONAL REGULATOR"/>
    <property type="match status" value="1"/>
</dbReference>
<dbReference type="AlphaFoldDB" id="A0A0A5SPI5"/>
<evidence type="ECO:0000313" key="4">
    <source>
        <dbReference type="EMBL" id="MBE8613327.1"/>
    </source>
</evidence>
<dbReference type="GO" id="GO:0003677">
    <property type="term" value="F:DNA binding"/>
    <property type="evidence" value="ECO:0007669"/>
    <property type="project" value="UniProtKB-KW"/>
</dbReference>
<dbReference type="InterPro" id="IPR050807">
    <property type="entry name" value="TransReg_Diox_bact_type"/>
</dbReference>
<dbReference type="GO" id="GO:0003700">
    <property type="term" value="F:DNA-binding transcription factor activity"/>
    <property type="evidence" value="ECO:0007669"/>
    <property type="project" value="TreeGrafter"/>
</dbReference>
<dbReference type="InterPro" id="IPR010982">
    <property type="entry name" value="Lambda_DNA-bd_dom_sf"/>
</dbReference>
<dbReference type="Proteomes" id="UP001182247">
    <property type="component" value="Unassembled WGS sequence"/>
</dbReference>
<evidence type="ECO:0000313" key="6">
    <source>
        <dbReference type="Proteomes" id="UP000650477"/>
    </source>
</evidence>
<dbReference type="PANTHER" id="PTHR46797:SF1">
    <property type="entry name" value="METHYLPHOSPHONATE SYNTHASE"/>
    <property type="match status" value="1"/>
</dbReference>
<dbReference type="Pfam" id="PF01381">
    <property type="entry name" value="HTH_3"/>
    <property type="match status" value="1"/>
</dbReference>
<dbReference type="SMART" id="SM00530">
    <property type="entry name" value="HTH_XRE"/>
    <property type="match status" value="1"/>
</dbReference>
<feature type="domain" description="HTH cro/C1-type" evidence="2">
    <location>
        <begin position="15"/>
        <end position="69"/>
    </location>
</feature>
<gene>
    <name evidence="4" type="ORF">CYG68_13065</name>
    <name evidence="5" type="ORF">OSC06_04320</name>
    <name evidence="3" type="ORF">PN925_001068</name>
</gene>
<comment type="caution">
    <text evidence="4">The sequence shown here is derived from an EMBL/GenBank/DDBJ whole genome shotgun (WGS) entry which is preliminary data.</text>
</comment>
<reference evidence="3" key="3">
    <citation type="submission" date="2024-02" db="EMBL/GenBank/DDBJ databases">
        <authorList>
            <consortium name="Clinical and Environmental Microbiology Branch: Whole genome sequencing antimicrobial resistance pathogens in the healthcare setting"/>
        </authorList>
    </citation>
    <scope>NUCLEOTIDE SEQUENCE</scope>
    <source>
        <strain evidence="3">2023KU-00017</strain>
    </source>
</reference>
<dbReference type="GO" id="GO:0005829">
    <property type="term" value="C:cytosol"/>
    <property type="evidence" value="ECO:0007669"/>
    <property type="project" value="TreeGrafter"/>
</dbReference>
<accession>A0A0A5SPI5</accession>
<dbReference type="InterPro" id="IPR001387">
    <property type="entry name" value="Cro/C1-type_HTH"/>
</dbReference>
<evidence type="ECO:0000313" key="3">
    <source>
        <dbReference type="EMBL" id="EMO9455726.1"/>
    </source>
</evidence>
<evidence type="ECO:0000259" key="2">
    <source>
        <dbReference type="PROSITE" id="PS50943"/>
    </source>
</evidence>